<comment type="caution">
    <text evidence="2">The sequence shown here is derived from an EMBL/GenBank/DDBJ whole genome shotgun (WGS) entry which is preliminary data.</text>
</comment>
<dbReference type="AlphaFoldDB" id="A0AAV2A9P2"/>
<proteinExistence type="predicted"/>
<evidence type="ECO:0008006" key="4">
    <source>
        <dbReference type="Google" id="ProtNLM"/>
    </source>
</evidence>
<protein>
    <recommendedName>
        <fullName evidence="4">Cuticle protein</fullName>
    </recommendedName>
</protein>
<dbReference type="GO" id="GO:0008010">
    <property type="term" value="F:structural constituent of chitin-based larval cuticle"/>
    <property type="evidence" value="ECO:0007669"/>
    <property type="project" value="TreeGrafter"/>
</dbReference>
<dbReference type="PANTHER" id="PTHR10380">
    <property type="entry name" value="CUTICLE PROTEIN"/>
    <property type="match status" value="1"/>
</dbReference>
<sequence>MVFCSVVLATRFSSVHLQNFQVLTPPVVELPRPYNFGFEFGNGLGMSQYRHESSDATGSVKGSYGYMDPLGQFRNVEYVAGVDGFKAVVKNEMLLAAMETTTGYQEKNA</sequence>
<dbReference type="GO" id="GO:0062129">
    <property type="term" value="C:chitin-based extracellular matrix"/>
    <property type="evidence" value="ECO:0007669"/>
    <property type="project" value="TreeGrafter"/>
</dbReference>
<dbReference type="Pfam" id="PF00379">
    <property type="entry name" value="Chitin_bind_4"/>
    <property type="match status" value="1"/>
</dbReference>
<keyword evidence="1" id="KW-0193">Cuticle</keyword>
<keyword evidence="3" id="KW-1185">Reference proteome</keyword>
<dbReference type="PROSITE" id="PS51155">
    <property type="entry name" value="CHIT_BIND_RR_2"/>
    <property type="match status" value="1"/>
</dbReference>
<dbReference type="InterPro" id="IPR050468">
    <property type="entry name" value="Cuticle_Struct_Prot"/>
</dbReference>
<evidence type="ECO:0000313" key="3">
    <source>
        <dbReference type="Proteomes" id="UP001497382"/>
    </source>
</evidence>
<name>A0AAV2A9P2_9ARAC</name>
<dbReference type="InterPro" id="IPR000618">
    <property type="entry name" value="Insect_cuticle"/>
</dbReference>
<evidence type="ECO:0000256" key="1">
    <source>
        <dbReference type="PROSITE-ProRule" id="PRU00497"/>
    </source>
</evidence>
<accession>A0AAV2A9P2</accession>
<dbReference type="EMBL" id="CAXIEN010000135">
    <property type="protein sequence ID" value="CAL1280717.1"/>
    <property type="molecule type" value="Genomic_DNA"/>
</dbReference>
<evidence type="ECO:0000313" key="2">
    <source>
        <dbReference type="EMBL" id="CAL1280717.1"/>
    </source>
</evidence>
<organism evidence="2 3">
    <name type="scientific">Larinioides sclopetarius</name>
    <dbReference type="NCBI Taxonomy" id="280406"/>
    <lineage>
        <taxon>Eukaryota</taxon>
        <taxon>Metazoa</taxon>
        <taxon>Ecdysozoa</taxon>
        <taxon>Arthropoda</taxon>
        <taxon>Chelicerata</taxon>
        <taxon>Arachnida</taxon>
        <taxon>Araneae</taxon>
        <taxon>Araneomorphae</taxon>
        <taxon>Entelegynae</taxon>
        <taxon>Araneoidea</taxon>
        <taxon>Araneidae</taxon>
        <taxon>Larinioides</taxon>
    </lineage>
</organism>
<reference evidence="2 3" key="1">
    <citation type="submission" date="2024-04" db="EMBL/GenBank/DDBJ databases">
        <authorList>
            <person name="Rising A."/>
            <person name="Reimegard J."/>
            <person name="Sonavane S."/>
            <person name="Akerstrom W."/>
            <person name="Nylinder S."/>
            <person name="Hedman E."/>
            <person name="Kallberg Y."/>
        </authorList>
    </citation>
    <scope>NUCLEOTIDE SEQUENCE [LARGE SCALE GENOMIC DNA]</scope>
</reference>
<dbReference type="Proteomes" id="UP001497382">
    <property type="component" value="Unassembled WGS sequence"/>
</dbReference>
<gene>
    <name evidence="2" type="ORF">LARSCL_LOCUS11131</name>
</gene>